<proteinExistence type="inferred from homology"/>
<comment type="function">
    <text evidence="3">Participates in chromosomal partition during cell division. May act via the formation of a condensin-like complex containing Smc and ScpB that pull DNA away from mid-cell into both cell halves.</text>
</comment>
<keyword evidence="3" id="KW-0131">Cell cycle</keyword>
<gene>
    <name evidence="3" type="primary">scpA</name>
    <name evidence="4" type="ORF">SAMN02745221_01398</name>
</gene>
<keyword evidence="3" id="KW-0963">Cytoplasm</keyword>
<dbReference type="PANTHER" id="PTHR33969">
    <property type="entry name" value="SEGREGATION AND CONDENSATION PROTEIN A"/>
    <property type="match status" value="1"/>
</dbReference>
<dbReference type="STRING" id="1123382.SAMN02745221_01398"/>
<dbReference type="InterPro" id="IPR003768">
    <property type="entry name" value="ScpA"/>
</dbReference>
<comment type="subcellular location">
    <subcellularLocation>
        <location evidence="3">Cytoplasm</location>
    </subcellularLocation>
    <text evidence="3">Associated with two foci at the outer edges of the nucleoid region in young cells, and at four foci within both cell halves in older cells.</text>
</comment>
<dbReference type="GO" id="GO:0005737">
    <property type="term" value="C:cytoplasm"/>
    <property type="evidence" value="ECO:0007669"/>
    <property type="project" value="UniProtKB-SubCell"/>
</dbReference>
<protein>
    <recommendedName>
        <fullName evidence="2 3">Segregation and condensation protein A</fullName>
    </recommendedName>
</protein>
<dbReference type="OrthoDB" id="9811016at2"/>
<evidence type="ECO:0000256" key="3">
    <source>
        <dbReference type="HAMAP-Rule" id="MF_01805"/>
    </source>
</evidence>
<evidence type="ECO:0000313" key="4">
    <source>
        <dbReference type="EMBL" id="SHG98103.1"/>
    </source>
</evidence>
<dbReference type="RefSeq" id="WP_073092104.1">
    <property type="nucleotide sequence ID" value="NZ_FQWY01000021.1"/>
</dbReference>
<dbReference type="Gene3D" id="6.10.250.2410">
    <property type="match status" value="1"/>
</dbReference>
<dbReference type="GO" id="GO:0006260">
    <property type="term" value="P:DNA replication"/>
    <property type="evidence" value="ECO:0007669"/>
    <property type="project" value="UniProtKB-UniRule"/>
</dbReference>
<keyword evidence="1 3" id="KW-0159">Chromosome partition</keyword>
<dbReference type="GO" id="GO:0051301">
    <property type="term" value="P:cell division"/>
    <property type="evidence" value="ECO:0007669"/>
    <property type="project" value="UniProtKB-KW"/>
</dbReference>
<dbReference type="PANTHER" id="PTHR33969:SF2">
    <property type="entry name" value="SEGREGATION AND CONDENSATION PROTEIN A"/>
    <property type="match status" value="1"/>
</dbReference>
<evidence type="ECO:0000313" key="5">
    <source>
        <dbReference type="Proteomes" id="UP000242329"/>
    </source>
</evidence>
<dbReference type="HAMAP" id="MF_01805">
    <property type="entry name" value="ScpA"/>
    <property type="match status" value="1"/>
</dbReference>
<evidence type="ECO:0000256" key="2">
    <source>
        <dbReference type="ARBA" id="ARBA00044777"/>
    </source>
</evidence>
<keyword evidence="5" id="KW-1185">Reference proteome</keyword>
<organism evidence="4 5">
    <name type="scientific">Thermosyntropha lipolytica DSM 11003</name>
    <dbReference type="NCBI Taxonomy" id="1123382"/>
    <lineage>
        <taxon>Bacteria</taxon>
        <taxon>Bacillati</taxon>
        <taxon>Bacillota</taxon>
        <taxon>Clostridia</taxon>
        <taxon>Eubacteriales</taxon>
        <taxon>Syntrophomonadaceae</taxon>
        <taxon>Thermosyntropha</taxon>
    </lineage>
</organism>
<sequence length="239" mass="28080">MDYVVDLEVFHGPLDLLLYLIEKNEIDIYDIPVAQISDQYMEYLQKEDKINIENLGAFLLMASYLLQLKSKMLLPGSSPWTEEEQEEDPRADLVKSLLEYRRYKKVALWLEARQEGEIDRVFFRDFYQEVPLQEELTVDVKTLVKAYKSVVNRIPEKREVYAMPTGDINVAEKMEEILAKLAEGKEVVFQELFYGIKWRREALALFLALLELIRLGKVRAYQEAQEMPIKIFLQVEESS</sequence>
<comment type="subunit">
    <text evidence="3">Component of a cohesin-like complex composed of ScpA, ScpB and the Smc homodimer, in which ScpA and ScpB bind to the head domain of Smc. The presence of the three proteins is required for the association of the complex with DNA.</text>
</comment>
<dbReference type="Proteomes" id="UP000242329">
    <property type="component" value="Unassembled WGS sequence"/>
</dbReference>
<comment type="similarity">
    <text evidence="3">Belongs to the ScpA family.</text>
</comment>
<reference evidence="5" key="1">
    <citation type="submission" date="2016-11" db="EMBL/GenBank/DDBJ databases">
        <authorList>
            <person name="Varghese N."/>
            <person name="Submissions S."/>
        </authorList>
    </citation>
    <scope>NUCLEOTIDE SEQUENCE [LARGE SCALE GENOMIC DNA]</scope>
    <source>
        <strain evidence="5">DSM 11003</strain>
    </source>
</reference>
<dbReference type="AlphaFoldDB" id="A0A1M5PA28"/>
<dbReference type="Pfam" id="PF02616">
    <property type="entry name" value="SMC_ScpA"/>
    <property type="match status" value="1"/>
</dbReference>
<evidence type="ECO:0000256" key="1">
    <source>
        <dbReference type="ARBA" id="ARBA00022829"/>
    </source>
</evidence>
<dbReference type="EMBL" id="FQWY01000021">
    <property type="protein sequence ID" value="SHG98103.1"/>
    <property type="molecule type" value="Genomic_DNA"/>
</dbReference>
<keyword evidence="3" id="KW-0132">Cell division</keyword>
<dbReference type="GO" id="GO:0007059">
    <property type="term" value="P:chromosome segregation"/>
    <property type="evidence" value="ECO:0007669"/>
    <property type="project" value="UniProtKB-UniRule"/>
</dbReference>
<name>A0A1M5PA28_9FIRM</name>
<accession>A0A1M5PA28</accession>